<reference evidence="7" key="3">
    <citation type="submission" date="2025-08" db="UniProtKB">
        <authorList>
            <consortium name="RefSeq"/>
        </authorList>
    </citation>
    <scope>IDENTIFICATION</scope>
    <source>
        <strain evidence="7">CBS 342.82</strain>
    </source>
</reference>
<sequence>MRRSTSPQQPPLLRRRSGDAACHITEECERLFCETLKSVFLVEKNTGLENSLGMDMHTTTTESMVSGGEGYGAERMATSTINVTPSRPIPLQQPQYSSRHHLHQQADATVLRHGQMTPSPSPGALTYPHPGGLIRDYIEVWDYVAGVGFKGFVAAETGPDENQSLIIFFDEQVVGVDLKPGLMALLELASHDRFDCSQLIIALDRTINKPDLTDLVRDLGWVGFELSKLDAWASGVEDCVSEKWLFLGMEI</sequence>
<evidence type="ECO:0000256" key="4">
    <source>
        <dbReference type="ARBA" id="ARBA00017712"/>
    </source>
</evidence>
<evidence type="ECO:0000256" key="2">
    <source>
        <dbReference type="ARBA" id="ARBA00008796"/>
    </source>
</evidence>
<comment type="subunit">
    <text evidence="3">Interacts with ODC and thereby sterically blocks ODC homodimerization.</text>
</comment>
<reference evidence="7" key="1">
    <citation type="submission" date="2020-01" db="EMBL/GenBank/DDBJ databases">
        <authorList>
            <consortium name="DOE Joint Genome Institute"/>
            <person name="Haridas S."/>
            <person name="Albert R."/>
            <person name="Binder M."/>
            <person name="Bloem J."/>
            <person name="Labutti K."/>
            <person name="Salamov A."/>
            <person name="Andreopoulos B."/>
            <person name="Baker S.E."/>
            <person name="Barry K."/>
            <person name="Bills G."/>
            <person name="Bluhm B.H."/>
            <person name="Cannon C."/>
            <person name="Castanera R."/>
            <person name="Culley D.E."/>
            <person name="Daum C."/>
            <person name="Ezra D."/>
            <person name="Gonzalez J.B."/>
            <person name="Henrissat B."/>
            <person name="Kuo A."/>
            <person name="Liang C."/>
            <person name="Lipzen A."/>
            <person name="Lutzoni F."/>
            <person name="Magnuson J."/>
            <person name="Mondo S."/>
            <person name="Nolan M."/>
            <person name="Ohm R."/>
            <person name="Pangilinan J."/>
            <person name="Park H.-J."/>
            <person name="Ramirez L."/>
            <person name="Alfaro M."/>
            <person name="Sun H."/>
            <person name="Tritt A."/>
            <person name="Yoshinaga Y."/>
            <person name="Zwiers L.-H."/>
            <person name="Turgeon B.G."/>
            <person name="Goodwin S.B."/>
            <person name="Spatafora J.W."/>
            <person name="Crous P.W."/>
            <person name="Grigoriev I.V."/>
        </authorList>
    </citation>
    <scope>NUCLEOTIDE SEQUENCE</scope>
    <source>
        <strain evidence="7">CBS 342.82</strain>
    </source>
</reference>
<accession>A0A6J3LY18</accession>
<dbReference type="Pfam" id="PF02100">
    <property type="entry name" value="ODC_AZ"/>
    <property type="match status" value="1"/>
</dbReference>
<dbReference type="GO" id="GO:0008073">
    <property type="term" value="F:ornithine decarboxylase inhibitor activity"/>
    <property type="evidence" value="ECO:0007669"/>
    <property type="project" value="InterPro"/>
</dbReference>
<keyword evidence="5" id="KW-0688">Ribosomal frameshifting</keyword>
<evidence type="ECO:0000256" key="3">
    <source>
        <dbReference type="ARBA" id="ARBA00011486"/>
    </source>
</evidence>
<evidence type="ECO:0000256" key="1">
    <source>
        <dbReference type="ARBA" id="ARBA00002307"/>
    </source>
</evidence>
<evidence type="ECO:0000313" key="6">
    <source>
        <dbReference type="Proteomes" id="UP000504637"/>
    </source>
</evidence>
<reference evidence="7" key="2">
    <citation type="submission" date="2020-04" db="EMBL/GenBank/DDBJ databases">
        <authorList>
            <consortium name="NCBI Genome Project"/>
        </authorList>
    </citation>
    <scope>NUCLEOTIDE SEQUENCE</scope>
    <source>
        <strain evidence="7">CBS 342.82</strain>
    </source>
</reference>
<name>A0A6J3LY18_9PEZI</name>
<dbReference type="InterPro" id="IPR002993">
    <property type="entry name" value="ODC_AZ"/>
</dbReference>
<gene>
    <name evidence="7" type="ORF">K489DRAFT_382584</name>
</gene>
<dbReference type="GO" id="GO:0045732">
    <property type="term" value="P:positive regulation of protein catabolic process"/>
    <property type="evidence" value="ECO:0007669"/>
    <property type="project" value="TreeGrafter"/>
</dbReference>
<protein>
    <recommendedName>
        <fullName evidence="4">Ornithine decarboxylase antizyme</fullName>
    </recommendedName>
</protein>
<dbReference type="GO" id="GO:0005737">
    <property type="term" value="C:cytoplasm"/>
    <property type="evidence" value="ECO:0007669"/>
    <property type="project" value="TreeGrafter"/>
</dbReference>
<dbReference type="InterPro" id="IPR038581">
    <property type="entry name" value="ODC_AZ_sf"/>
</dbReference>
<keyword evidence="6" id="KW-1185">Reference proteome</keyword>
<dbReference type="GeneID" id="54363211"/>
<comment type="function">
    <text evidence="1">Ornithine decarboxylase (ODC) antizyme protein that negatively regulates ODC activity and intracellular polyamine biosynthesis in response to increased intracellular polyamine levels. Binds to ODC monomers, inhibiting the assembly of the functional ODC homodimer, and targets the monomers for ubiquitin-independent proteolytic destruction by the 26S proteasome.</text>
</comment>
<dbReference type="Proteomes" id="UP000504637">
    <property type="component" value="Unplaced"/>
</dbReference>
<dbReference type="Gene3D" id="3.40.630.60">
    <property type="match status" value="1"/>
</dbReference>
<dbReference type="GO" id="GO:0005634">
    <property type="term" value="C:nucleus"/>
    <property type="evidence" value="ECO:0007669"/>
    <property type="project" value="TreeGrafter"/>
</dbReference>
<dbReference type="InterPro" id="IPR016181">
    <property type="entry name" value="Acyl_CoA_acyltransferase"/>
</dbReference>
<evidence type="ECO:0000256" key="5">
    <source>
        <dbReference type="ARBA" id="ARBA00022758"/>
    </source>
</evidence>
<dbReference type="PANTHER" id="PTHR10279">
    <property type="entry name" value="ORNITHINE DECARBOXYLASE ANTIZYME"/>
    <property type="match status" value="1"/>
</dbReference>
<dbReference type="GO" id="GO:0075523">
    <property type="term" value="P:viral translational frameshifting"/>
    <property type="evidence" value="ECO:0007669"/>
    <property type="project" value="UniProtKB-KW"/>
</dbReference>
<proteinExistence type="inferred from homology"/>
<dbReference type="SUPFAM" id="SSF55729">
    <property type="entry name" value="Acyl-CoA N-acyltransferases (Nat)"/>
    <property type="match status" value="1"/>
</dbReference>
<organism evidence="7">
    <name type="scientific">Dissoconium aciculare CBS 342.82</name>
    <dbReference type="NCBI Taxonomy" id="1314786"/>
    <lineage>
        <taxon>Eukaryota</taxon>
        <taxon>Fungi</taxon>
        <taxon>Dikarya</taxon>
        <taxon>Ascomycota</taxon>
        <taxon>Pezizomycotina</taxon>
        <taxon>Dothideomycetes</taxon>
        <taxon>Dothideomycetidae</taxon>
        <taxon>Mycosphaerellales</taxon>
        <taxon>Dissoconiaceae</taxon>
        <taxon>Dissoconium</taxon>
    </lineage>
</organism>
<dbReference type="OrthoDB" id="5959761at2759"/>
<evidence type="ECO:0000313" key="7">
    <source>
        <dbReference type="RefSeq" id="XP_033457691.1"/>
    </source>
</evidence>
<comment type="similarity">
    <text evidence="2">Belongs to the ODC antizyme family.</text>
</comment>
<dbReference type="AlphaFoldDB" id="A0A6J3LY18"/>
<dbReference type="RefSeq" id="XP_033457691.1">
    <property type="nucleotide sequence ID" value="XM_033605411.1"/>
</dbReference>
<dbReference type="PANTHER" id="PTHR10279:SF10">
    <property type="entry name" value="ORNITHINE DECARBOXYLASE ANTIZYME"/>
    <property type="match status" value="1"/>
</dbReference>